<name>A0ABU0A480_9BACI</name>
<organism evidence="1 2">
    <name type="scientific">Evansella vedderi</name>
    <dbReference type="NCBI Taxonomy" id="38282"/>
    <lineage>
        <taxon>Bacteria</taxon>
        <taxon>Bacillati</taxon>
        <taxon>Bacillota</taxon>
        <taxon>Bacilli</taxon>
        <taxon>Bacillales</taxon>
        <taxon>Bacillaceae</taxon>
        <taxon>Evansella</taxon>
    </lineage>
</organism>
<proteinExistence type="predicted"/>
<comment type="caution">
    <text evidence="1">The sequence shown here is derived from an EMBL/GenBank/DDBJ whole genome shotgun (WGS) entry which is preliminary data.</text>
</comment>
<dbReference type="EMBL" id="JAUSUG010000023">
    <property type="protein sequence ID" value="MDQ0257140.1"/>
    <property type="molecule type" value="Genomic_DNA"/>
</dbReference>
<reference evidence="1 2" key="1">
    <citation type="submission" date="2023-07" db="EMBL/GenBank/DDBJ databases">
        <title>Genomic Encyclopedia of Type Strains, Phase IV (KMG-IV): sequencing the most valuable type-strain genomes for metagenomic binning, comparative biology and taxonomic classification.</title>
        <authorList>
            <person name="Goeker M."/>
        </authorList>
    </citation>
    <scope>NUCLEOTIDE SEQUENCE [LARGE SCALE GENOMIC DNA]</scope>
    <source>
        <strain evidence="1 2">DSM 9768</strain>
    </source>
</reference>
<sequence length="43" mass="4894">MLVNTGFSIAVTFYSLYRIEKKLDQLNHSVMYLGKLVQGTSIN</sequence>
<dbReference type="Proteomes" id="UP001230005">
    <property type="component" value="Unassembled WGS sequence"/>
</dbReference>
<evidence type="ECO:0000313" key="1">
    <source>
        <dbReference type="EMBL" id="MDQ0257140.1"/>
    </source>
</evidence>
<evidence type="ECO:0000313" key="2">
    <source>
        <dbReference type="Proteomes" id="UP001230005"/>
    </source>
</evidence>
<accession>A0ABU0A480</accession>
<protein>
    <submittedName>
        <fullName evidence="1">Uncharacterized protein</fullName>
    </submittedName>
</protein>
<dbReference type="InterPro" id="IPR024419">
    <property type="entry name" value="YvrJ"/>
</dbReference>
<gene>
    <name evidence="1" type="ORF">J2S74_004586</name>
</gene>
<keyword evidence="2" id="KW-1185">Reference proteome</keyword>
<dbReference type="Pfam" id="PF12841">
    <property type="entry name" value="YvrJ"/>
    <property type="match status" value="1"/>
</dbReference>